<feature type="transmembrane region" description="Helical" evidence="6">
    <location>
        <begin position="97"/>
        <end position="120"/>
    </location>
</feature>
<dbReference type="AlphaFoldDB" id="A0A4U6XCM4"/>
<sequence>MSEQKHNSENHSPSHNLEAKTRSDDTSDNPDEAYDRLSINSKMSRSHDHTKGPSTLPNPDSFRRISASPFQNGRTSPSLGADYPPSMIRPPRETTKLARFWLANKGVVLVALSQLFGALMNLTARLLELEGEGMHPLQVLFARQSVTMVCCCTYMYFMKTPDFPFGKREIRWLLIARGVSGFFGIFGMWYSMMYLPLAEATVITFLAPSVAGYVCYLALREPFTRNEQIGTVIAFFGVVLIAHPTSLFSGDLTSSSAAAAAAANAPEQYGSSNGTIASTLPGLHHHTTTAERLTAIGFAILGVFGAAGAFTTIRWIGKRAHPLISVNYFATWCTIVCTVVLTAAPLLEIGQPALRWGLPQTPRQWLFLVLLGMFGFIMQFLMTAGLGTDRSNRANAMVYTHMLFAAGFDRFIFGNVMGWMSLAGCGLIIGSALWVVLTKKAPAPKREAVADVEVANVRDTEAVPMLADMDGGRDDDFELQRVR</sequence>
<dbReference type="InterPro" id="IPR000620">
    <property type="entry name" value="EamA_dom"/>
</dbReference>
<organism evidence="8 9">
    <name type="scientific">Colletotrichum tanaceti</name>
    <dbReference type="NCBI Taxonomy" id="1306861"/>
    <lineage>
        <taxon>Eukaryota</taxon>
        <taxon>Fungi</taxon>
        <taxon>Dikarya</taxon>
        <taxon>Ascomycota</taxon>
        <taxon>Pezizomycotina</taxon>
        <taxon>Sordariomycetes</taxon>
        <taxon>Hypocreomycetidae</taxon>
        <taxon>Glomerellales</taxon>
        <taxon>Glomerellaceae</taxon>
        <taxon>Colletotrichum</taxon>
        <taxon>Colletotrichum destructivum species complex</taxon>
    </lineage>
</organism>
<gene>
    <name evidence="8" type="primary">YMR253C</name>
    <name evidence="8" type="ORF">CTA1_1292</name>
</gene>
<dbReference type="PANTHER" id="PTHR22911">
    <property type="entry name" value="ACYL-MALONYL CONDENSING ENZYME-RELATED"/>
    <property type="match status" value="1"/>
</dbReference>
<comment type="subcellular location">
    <subcellularLocation>
        <location evidence="1">Membrane</location>
        <topology evidence="1">Multi-pass membrane protein</topology>
    </subcellularLocation>
</comment>
<feature type="transmembrane region" description="Helical" evidence="6">
    <location>
        <begin position="419"/>
        <end position="437"/>
    </location>
</feature>
<proteinExistence type="predicted"/>
<protein>
    <submittedName>
        <fullName evidence="8">Putative membrane protein</fullName>
    </submittedName>
</protein>
<comment type="caution">
    <text evidence="8">The sequence shown here is derived from an EMBL/GenBank/DDBJ whole genome shotgun (WGS) entry which is preliminary data.</text>
</comment>
<evidence type="ECO:0000256" key="6">
    <source>
        <dbReference type="SAM" id="Phobius"/>
    </source>
</evidence>
<dbReference type="PANTHER" id="PTHR22911:SF6">
    <property type="entry name" value="SOLUTE CARRIER FAMILY 35 MEMBER G1"/>
    <property type="match status" value="1"/>
</dbReference>
<feature type="transmembrane region" description="Helical" evidence="6">
    <location>
        <begin position="140"/>
        <end position="158"/>
    </location>
</feature>
<evidence type="ECO:0000256" key="5">
    <source>
        <dbReference type="SAM" id="MobiDB-lite"/>
    </source>
</evidence>
<feature type="transmembrane region" description="Helical" evidence="6">
    <location>
        <begin position="231"/>
        <end position="248"/>
    </location>
</feature>
<dbReference type="EMBL" id="PJEX01000201">
    <property type="protein sequence ID" value="TKW53154.1"/>
    <property type="molecule type" value="Genomic_DNA"/>
</dbReference>
<dbReference type="Pfam" id="PF00892">
    <property type="entry name" value="EamA"/>
    <property type="match status" value="2"/>
</dbReference>
<feature type="transmembrane region" description="Helical" evidence="6">
    <location>
        <begin position="364"/>
        <end position="384"/>
    </location>
</feature>
<dbReference type="GO" id="GO:0016020">
    <property type="term" value="C:membrane"/>
    <property type="evidence" value="ECO:0007669"/>
    <property type="project" value="UniProtKB-SubCell"/>
</dbReference>
<feature type="domain" description="EamA" evidence="7">
    <location>
        <begin position="295"/>
        <end position="436"/>
    </location>
</feature>
<evidence type="ECO:0000256" key="4">
    <source>
        <dbReference type="ARBA" id="ARBA00023136"/>
    </source>
</evidence>
<feature type="domain" description="EamA" evidence="7">
    <location>
        <begin position="105"/>
        <end position="241"/>
    </location>
</feature>
<keyword evidence="2 6" id="KW-0812">Transmembrane</keyword>
<evidence type="ECO:0000256" key="2">
    <source>
        <dbReference type="ARBA" id="ARBA00022692"/>
    </source>
</evidence>
<dbReference type="SUPFAM" id="SSF103481">
    <property type="entry name" value="Multidrug resistance efflux transporter EmrE"/>
    <property type="match status" value="2"/>
</dbReference>
<evidence type="ECO:0000259" key="7">
    <source>
        <dbReference type="Pfam" id="PF00892"/>
    </source>
</evidence>
<feature type="compositionally biased region" description="Polar residues" evidence="5">
    <location>
        <begin position="68"/>
        <end position="78"/>
    </location>
</feature>
<feature type="transmembrane region" description="Helical" evidence="6">
    <location>
        <begin position="325"/>
        <end position="344"/>
    </location>
</feature>
<keyword evidence="3 6" id="KW-1133">Transmembrane helix</keyword>
<feature type="region of interest" description="Disordered" evidence="5">
    <location>
        <begin position="1"/>
        <end position="87"/>
    </location>
</feature>
<feature type="transmembrane region" description="Helical" evidence="6">
    <location>
        <begin position="293"/>
        <end position="313"/>
    </location>
</feature>
<evidence type="ECO:0000313" key="8">
    <source>
        <dbReference type="EMBL" id="TKW53154.1"/>
    </source>
</evidence>
<feature type="transmembrane region" description="Helical" evidence="6">
    <location>
        <begin position="170"/>
        <end position="191"/>
    </location>
</feature>
<accession>A0A4U6XCM4</accession>
<evidence type="ECO:0000313" key="9">
    <source>
        <dbReference type="Proteomes" id="UP000310108"/>
    </source>
</evidence>
<feature type="transmembrane region" description="Helical" evidence="6">
    <location>
        <begin position="396"/>
        <end position="413"/>
    </location>
</feature>
<evidence type="ECO:0000256" key="3">
    <source>
        <dbReference type="ARBA" id="ARBA00022989"/>
    </source>
</evidence>
<reference evidence="8 9" key="1">
    <citation type="journal article" date="2019" name="PLoS ONE">
        <title>Comparative genome analysis indicates high evolutionary potential of pathogenicity genes in Colletotrichum tanaceti.</title>
        <authorList>
            <person name="Lelwala R.V."/>
            <person name="Korhonen P.K."/>
            <person name="Young N.D."/>
            <person name="Scott J.B."/>
            <person name="Ades P.A."/>
            <person name="Gasser R.B."/>
            <person name="Taylor P.W.J."/>
        </authorList>
    </citation>
    <scope>NUCLEOTIDE SEQUENCE [LARGE SCALE GENOMIC DNA]</scope>
    <source>
        <strain evidence="8">BRIP57314</strain>
    </source>
</reference>
<dbReference type="Proteomes" id="UP000310108">
    <property type="component" value="Unassembled WGS sequence"/>
</dbReference>
<feature type="transmembrane region" description="Helical" evidence="6">
    <location>
        <begin position="197"/>
        <end position="219"/>
    </location>
</feature>
<keyword evidence="4 6" id="KW-0472">Membrane</keyword>
<keyword evidence="9" id="KW-1185">Reference proteome</keyword>
<dbReference type="InterPro" id="IPR037185">
    <property type="entry name" value="EmrE-like"/>
</dbReference>
<dbReference type="OrthoDB" id="306876at2759"/>
<name>A0A4U6XCM4_9PEZI</name>
<evidence type="ECO:0000256" key="1">
    <source>
        <dbReference type="ARBA" id="ARBA00004141"/>
    </source>
</evidence>